<organism evidence="2 3">
    <name type="scientific">Aureobasidium vineae</name>
    <dbReference type="NCBI Taxonomy" id="2773715"/>
    <lineage>
        <taxon>Eukaryota</taxon>
        <taxon>Fungi</taxon>
        <taxon>Dikarya</taxon>
        <taxon>Ascomycota</taxon>
        <taxon>Pezizomycotina</taxon>
        <taxon>Dothideomycetes</taxon>
        <taxon>Dothideomycetidae</taxon>
        <taxon>Dothideales</taxon>
        <taxon>Saccotheciaceae</taxon>
        <taxon>Aureobasidium</taxon>
    </lineage>
</organism>
<feature type="compositionally biased region" description="Basic and acidic residues" evidence="1">
    <location>
        <begin position="61"/>
        <end position="82"/>
    </location>
</feature>
<protein>
    <submittedName>
        <fullName evidence="2">Uncharacterized protein</fullName>
    </submittedName>
</protein>
<evidence type="ECO:0000256" key="1">
    <source>
        <dbReference type="SAM" id="MobiDB-lite"/>
    </source>
</evidence>
<feature type="region of interest" description="Disordered" evidence="1">
    <location>
        <begin position="46"/>
        <end position="82"/>
    </location>
</feature>
<name>A0A9N8JJ65_9PEZI</name>
<feature type="compositionally biased region" description="Low complexity" evidence="1">
    <location>
        <begin position="173"/>
        <end position="199"/>
    </location>
</feature>
<feature type="compositionally biased region" description="Polar residues" evidence="1">
    <location>
        <begin position="46"/>
        <end position="60"/>
    </location>
</feature>
<proteinExistence type="predicted"/>
<evidence type="ECO:0000313" key="2">
    <source>
        <dbReference type="EMBL" id="CAD0089177.1"/>
    </source>
</evidence>
<feature type="region of interest" description="Disordered" evidence="1">
    <location>
        <begin position="103"/>
        <end position="334"/>
    </location>
</feature>
<sequence>MCLIKRVTTIHPDDYSDTTETFSPCSHSVNNRPCDNTILDKITERVPSTSSQVALRPSSSRHNEVVLHQEPPRRRQDPREERRYSGEIGVRFRGWLKSPEFSIRRLDDGGSGSGSRRRRGSGESRRISGEMMPEAPMPPSPALVHQSNRRSPPPSMPPTLISPPSRPTPPQGPAGAAAAFTTRDTIPSSSSTPSRTSSSRSRDAYRAVQGLPHLTVPASSSSVTSRYPRSTPGLSRIRFDPSTKFRDSAYGSSNISPIDAPKANTLSDTRSNTASERSASERYNYTNDNAVARREDYDIDEEDKKSNSSEGHAGSYEGGRGVPEPDERAGSWID</sequence>
<evidence type="ECO:0000313" key="3">
    <source>
        <dbReference type="Proteomes" id="UP000716446"/>
    </source>
</evidence>
<accession>A0A9N8JJ65</accession>
<comment type="caution">
    <text evidence="2">The sequence shown here is derived from an EMBL/GenBank/DDBJ whole genome shotgun (WGS) entry which is preliminary data.</text>
</comment>
<feature type="compositionally biased region" description="Basic and acidic residues" evidence="1">
    <location>
        <begin position="291"/>
        <end position="307"/>
    </location>
</feature>
<reference evidence="2" key="1">
    <citation type="submission" date="2020-06" db="EMBL/GenBank/DDBJ databases">
        <authorList>
            <person name="Onetto C."/>
        </authorList>
    </citation>
    <scope>NUCLEOTIDE SEQUENCE</scope>
</reference>
<dbReference type="Proteomes" id="UP000716446">
    <property type="component" value="Unassembled WGS sequence"/>
</dbReference>
<dbReference type="AlphaFoldDB" id="A0A9N8JJ65"/>
<feature type="compositionally biased region" description="Basic and acidic residues" evidence="1">
    <location>
        <begin position="323"/>
        <end position="334"/>
    </location>
</feature>
<feature type="compositionally biased region" description="Polar residues" evidence="1">
    <location>
        <begin position="264"/>
        <end position="289"/>
    </location>
</feature>
<feature type="compositionally biased region" description="Low complexity" evidence="1">
    <location>
        <begin position="215"/>
        <end position="232"/>
    </location>
</feature>
<gene>
    <name evidence="2" type="ORF">AWRI4619_LOCUS5640</name>
</gene>
<feature type="compositionally biased region" description="Pro residues" evidence="1">
    <location>
        <begin position="151"/>
        <end position="172"/>
    </location>
</feature>
<dbReference type="EMBL" id="CAIJEN010000007">
    <property type="protein sequence ID" value="CAD0089177.1"/>
    <property type="molecule type" value="Genomic_DNA"/>
</dbReference>
<feature type="compositionally biased region" description="Basic and acidic residues" evidence="1">
    <location>
        <begin position="237"/>
        <end position="247"/>
    </location>
</feature>
<keyword evidence="3" id="KW-1185">Reference proteome</keyword>